<dbReference type="GO" id="GO:0003676">
    <property type="term" value="F:nucleic acid binding"/>
    <property type="evidence" value="ECO:0007669"/>
    <property type="project" value="InterPro"/>
</dbReference>
<keyword evidence="3" id="KW-0648">Protein biosynthesis</keyword>
<dbReference type="OrthoDB" id="9801597at2"/>
<dbReference type="STRING" id="1218492.JG30_08940"/>
<dbReference type="Gene3D" id="1.10.10.10">
    <property type="entry name" value="Winged helix-like DNA-binding domain superfamily/Winged helix DNA-binding domain"/>
    <property type="match status" value="1"/>
</dbReference>
<reference evidence="3 4" key="1">
    <citation type="submission" date="2015-01" db="EMBL/GenBank/DDBJ databases">
        <title>Comparative genomics of the lactic acid bacteria isolated from the honey bee gut.</title>
        <authorList>
            <person name="Ellegaard K.M."/>
            <person name="Tamarit D."/>
            <person name="Javelind E."/>
            <person name="Olofsson T."/>
            <person name="Andersson S.G."/>
            <person name="Vasquez A."/>
        </authorList>
    </citation>
    <scope>NUCLEOTIDE SEQUENCE [LARGE SCALE GENOMIC DNA]</scope>
    <source>
        <strain evidence="3 4">Bin4</strain>
    </source>
</reference>
<dbReference type="PANTHER" id="PTHR37296:SF1">
    <property type="entry name" value="CONSERVED VIRULENCE FACTOR B"/>
    <property type="match status" value="1"/>
</dbReference>
<dbReference type="EMBL" id="JXJQ01000008">
    <property type="protein sequence ID" value="KJY61842.1"/>
    <property type="molecule type" value="Genomic_DNA"/>
</dbReference>
<dbReference type="InterPro" id="IPR003029">
    <property type="entry name" value="S1_domain"/>
</dbReference>
<keyword evidence="3" id="KW-0396">Initiation factor</keyword>
<protein>
    <submittedName>
        <fullName evidence="3">Translation initiation factor IF-3</fullName>
    </submittedName>
</protein>
<keyword evidence="4" id="KW-1185">Reference proteome</keyword>
<dbReference type="InterPro" id="IPR036388">
    <property type="entry name" value="WH-like_DNA-bd_sf"/>
</dbReference>
<comment type="similarity">
    <text evidence="1">Belongs to the CvfB family.</text>
</comment>
<dbReference type="HOGENOM" id="CLU_064885_0_0_9"/>
<dbReference type="GO" id="GO:0003743">
    <property type="term" value="F:translation initiation factor activity"/>
    <property type="evidence" value="ECO:0007669"/>
    <property type="project" value="UniProtKB-KW"/>
</dbReference>
<dbReference type="Gene3D" id="2.40.50.330">
    <property type="match status" value="1"/>
</dbReference>
<proteinExistence type="inferred from homology"/>
<dbReference type="SMART" id="SM00316">
    <property type="entry name" value="S1"/>
    <property type="match status" value="2"/>
</dbReference>
<evidence type="ECO:0000313" key="3">
    <source>
        <dbReference type="EMBL" id="KJY61842.1"/>
    </source>
</evidence>
<dbReference type="AlphaFoldDB" id="A0A0F4LSQ6"/>
<feature type="domain" description="S1 motif" evidence="2">
    <location>
        <begin position="67"/>
        <end position="138"/>
    </location>
</feature>
<dbReference type="InterPro" id="IPR048587">
    <property type="entry name" value="CvfB_S1_3rd"/>
</dbReference>
<dbReference type="InterPro" id="IPR012340">
    <property type="entry name" value="NA-bd_OB-fold"/>
</dbReference>
<organism evidence="3 4">
    <name type="scientific">Bombilactobacillus mellifer</name>
    <dbReference type="NCBI Taxonomy" id="1218492"/>
    <lineage>
        <taxon>Bacteria</taxon>
        <taxon>Bacillati</taxon>
        <taxon>Bacillota</taxon>
        <taxon>Bacilli</taxon>
        <taxon>Lactobacillales</taxon>
        <taxon>Lactobacillaceae</taxon>
        <taxon>Bombilactobacillus</taxon>
    </lineage>
</organism>
<comment type="caution">
    <text evidence="3">The sequence shown here is derived from an EMBL/GenBank/DDBJ whole genome shotgun (WGS) entry which is preliminary data.</text>
</comment>
<dbReference type="PATRIC" id="fig|1218492.5.peg.1033"/>
<accession>A0A0F4LSQ6</accession>
<name>A0A0F4LSQ6_9LACO</name>
<dbReference type="Pfam" id="PF17783">
    <property type="entry name" value="WHD_CvfB"/>
    <property type="match status" value="1"/>
</dbReference>
<evidence type="ECO:0000313" key="4">
    <source>
        <dbReference type="Proteomes" id="UP000033558"/>
    </source>
</evidence>
<dbReference type="InterPro" id="IPR048588">
    <property type="entry name" value="CvfB_S1_2nd"/>
</dbReference>
<dbReference type="Pfam" id="PF21543">
    <property type="entry name" value="CvfB_2nd"/>
    <property type="match status" value="1"/>
</dbReference>
<gene>
    <name evidence="3" type="primary">infC</name>
    <name evidence="3" type="ORF">JG30_08940</name>
</gene>
<dbReference type="InterPro" id="IPR014464">
    <property type="entry name" value="CvfB_fam"/>
</dbReference>
<dbReference type="PANTHER" id="PTHR37296">
    <property type="entry name" value="CONSERVED VIRULENCE FACTOR B"/>
    <property type="match status" value="1"/>
</dbReference>
<dbReference type="Gene3D" id="2.40.50.140">
    <property type="entry name" value="Nucleic acid-binding proteins"/>
    <property type="match status" value="2"/>
</dbReference>
<dbReference type="Pfam" id="PF21191">
    <property type="entry name" value="CvfB_1st"/>
    <property type="match status" value="1"/>
</dbReference>
<dbReference type="PIRSF" id="PIRSF012524">
    <property type="entry name" value="YitL_S1"/>
    <property type="match status" value="1"/>
</dbReference>
<dbReference type="InterPro" id="IPR040764">
    <property type="entry name" value="CvfB_WH"/>
</dbReference>
<sequence length="286" mass="32001">MELQNLLGTIQTGTIKQHQSNETLVAVAGHTFHLSGKTATAAVTVQGFLYENQHHQYCMTTKIPQATVGRYGFGTVSKVRGDLGVFVNIGLPDKDIVVSLDDLPELKSLWPQIGDRLLIRIIVDHKNRLWGKLADSTIYQQLARPVTPQLQNQNVQATVYRLKLNGTYVLTNDYHLGFIHPSEREREPRLGEVVAARVIGVSFDHVNLSLKPRAYEEISDDAAMILAVLQHQPQHQINFNDKSDPQAIKNYFGISKSSFKRALGNLLKRRLIIQTAAGIQLCETDD</sequence>
<evidence type="ECO:0000256" key="1">
    <source>
        <dbReference type="PIRNR" id="PIRNR012524"/>
    </source>
</evidence>
<evidence type="ECO:0000259" key="2">
    <source>
        <dbReference type="SMART" id="SM00316"/>
    </source>
</evidence>
<feature type="domain" description="S1 motif" evidence="2">
    <location>
        <begin position="150"/>
        <end position="211"/>
    </location>
</feature>
<dbReference type="Proteomes" id="UP000033558">
    <property type="component" value="Unassembled WGS sequence"/>
</dbReference>